<reference evidence="3" key="1">
    <citation type="journal article" date="2019" name="Int. J. Syst. Evol. Microbiol.">
        <title>The Global Catalogue of Microorganisms (GCM) 10K type strain sequencing project: providing services to taxonomists for standard genome sequencing and annotation.</title>
        <authorList>
            <consortium name="The Broad Institute Genomics Platform"/>
            <consortium name="The Broad Institute Genome Sequencing Center for Infectious Disease"/>
            <person name="Wu L."/>
            <person name="Ma J."/>
        </authorList>
    </citation>
    <scope>NUCLEOTIDE SEQUENCE [LARGE SCALE GENOMIC DNA]</scope>
    <source>
        <strain evidence="3">CGMCC 1.16444</strain>
    </source>
</reference>
<dbReference type="PANTHER" id="PTHR43685">
    <property type="entry name" value="GLYCOSYLTRANSFERASE"/>
    <property type="match status" value="1"/>
</dbReference>
<proteinExistence type="predicted"/>
<gene>
    <name evidence="2" type="ORF">ACFPFW_08175</name>
</gene>
<dbReference type="Proteomes" id="UP001595796">
    <property type="component" value="Unassembled WGS sequence"/>
</dbReference>
<feature type="domain" description="Glycosyltransferase 2-like" evidence="1">
    <location>
        <begin position="13"/>
        <end position="139"/>
    </location>
</feature>
<dbReference type="CDD" id="cd00761">
    <property type="entry name" value="Glyco_tranf_GTA_type"/>
    <property type="match status" value="1"/>
</dbReference>
<accession>A0ABV9Z351</accession>
<evidence type="ECO:0000313" key="2">
    <source>
        <dbReference type="EMBL" id="MFC5067994.1"/>
    </source>
</evidence>
<dbReference type="InterPro" id="IPR001173">
    <property type="entry name" value="Glyco_trans_2-like"/>
</dbReference>
<dbReference type="InterPro" id="IPR029044">
    <property type="entry name" value="Nucleotide-diphossugar_trans"/>
</dbReference>
<dbReference type="RefSeq" id="WP_379770235.1">
    <property type="nucleotide sequence ID" value="NZ_JBHSJF010000006.1"/>
</dbReference>
<dbReference type="InterPro" id="IPR050834">
    <property type="entry name" value="Glycosyltransf_2"/>
</dbReference>
<evidence type="ECO:0000313" key="3">
    <source>
        <dbReference type="Proteomes" id="UP001595796"/>
    </source>
</evidence>
<keyword evidence="3" id="KW-1185">Reference proteome</keyword>
<sequence>MTSASMPGEKLIVAFPIYNGERTMEQSLQCIADQDFRDFRAVIVDNKSTDRTAEIAKEFCRRDPRFELIEADEHVAGVDNFVRTIKIARERGEFFCLRACDDLSTRDYLGKLLSALETDPTKMLAVGSVERHAGDQVTYLTPKDDIFDFSTRIASGRIPRGLMFPSEWFYGIVRSHGGSEIMLRRWPELGTPWCAASYTVAEFVVRDLVVYVPEPRFHFIRGSNSESLYKVTKFKDRFLARWNYTIGCFRIRESLGPLSARAKYKLFRMFWRDARRKTGYKLFWKL</sequence>
<organism evidence="2 3">
    <name type="scientific">Flaviflagellibacter deserti</name>
    <dbReference type="NCBI Taxonomy" id="2267266"/>
    <lineage>
        <taxon>Bacteria</taxon>
        <taxon>Pseudomonadati</taxon>
        <taxon>Pseudomonadota</taxon>
        <taxon>Alphaproteobacteria</taxon>
        <taxon>Hyphomicrobiales</taxon>
        <taxon>Flaviflagellibacter</taxon>
    </lineage>
</organism>
<name>A0ABV9Z351_9HYPH</name>
<dbReference type="EMBL" id="JBHSJF010000006">
    <property type="protein sequence ID" value="MFC5067994.1"/>
    <property type="molecule type" value="Genomic_DNA"/>
</dbReference>
<comment type="caution">
    <text evidence="2">The sequence shown here is derived from an EMBL/GenBank/DDBJ whole genome shotgun (WGS) entry which is preliminary data.</text>
</comment>
<dbReference type="Gene3D" id="3.90.550.10">
    <property type="entry name" value="Spore Coat Polysaccharide Biosynthesis Protein SpsA, Chain A"/>
    <property type="match status" value="1"/>
</dbReference>
<dbReference type="PANTHER" id="PTHR43685:SF2">
    <property type="entry name" value="GLYCOSYLTRANSFERASE 2-LIKE DOMAIN-CONTAINING PROTEIN"/>
    <property type="match status" value="1"/>
</dbReference>
<protein>
    <submittedName>
        <fullName evidence="2">Glycosyltransferase family 2 protein</fullName>
    </submittedName>
</protein>
<dbReference type="SUPFAM" id="SSF53448">
    <property type="entry name" value="Nucleotide-diphospho-sugar transferases"/>
    <property type="match status" value="1"/>
</dbReference>
<dbReference type="Pfam" id="PF00535">
    <property type="entry name" value="Glycos_transf_2"/>
    <property type="match status" value="1"/>
</dbReference>
<evidence type="ECO:0000259" key="1">
    <source>
        <dbReference type="Pfam" id="PF00535"/>
    </source>
</evidence>